<feature type="transmembrane region" description="Helical" evidence="2">
    <location>
        <begin position="84"/>
        <end position="104"/>
    </location>
</feature>
<name>A0A9D2TDG8_9FIRM</name>
<feature type="domain" description="Cell envelope-related transcriptional attenuator" evidence="3">
    <location>
        <begin position="265"/>
        <end position="414"/>
    </location>
</feature>
<dbReference type="Pfam" id="PF03816">
    <property type="entry name" value="LytR_cpsA_psr"/>
    <property type="match status" value="1"/>
</dbReference>
<sequence length="508" mass="55295">MEYTNQGKKMSPAKRRKNRIQKAFKTVGEMLVGIQILATLVFLLFTWRLGMIPVKYLAVGTGILLMFALILLIIQVVSRGKAIISKVVSLCMTGVLLFGSMYLYRTHSAVFDIFGDSSSVQVDSMIVVVRADDAAQSVADTAGYLYGIQSGENNGMAETLAHVNEETGTQVQTSSYDSLNAEAGALLDGSVQAIIYNEGYGGMLGEVYPEYDSKVRVIGQYSIENDSAAVKEIQGKAAQVNVQNETFSVYISGIDVYGPIATNSRSDVNIIATVNPQTKQVLLTSTPRDYYVTIPDISGDQRDKLTHAGIYGVDRSMATLANLYGIDIPFYVRVNFTSLIQIVDMMGGVDVYSEYAFTTSGNGGQVMDVQQGVNHFDGQQALSFARERYNVPGGDNQRGKDQMAVIEAMIQKMMSPEMLIQAPSLIGSVSDSIDTNVSMDQIQKLVQDQLNNGGSWTIKSVAAEGSGDNNYCYSMPGSLLYVMNPDQASVDNIKSLMQMVQNGEQLPQ</sequence>
<keyword evidence="2" id="KW-0812">Transmembrane</keyword>
<feature type="transmembrane region" description="Helical" evidence="2">
    <location>
        <begin position="23"/>
        <end position="45"/>
    </location>
</feature>
<dbReference type="Gene3D" id="3.40.190.10">
    <property type="entry name" value="Periplasmic binding protein-like II"/>
    <property type="match status" value="1"/>
</dbReference>
<protein>
    <submittedName>
        <fullName evidence="4">LCP family protein</fullName>
    </submittedName>
</protein>
<dbReference type="PANTHER" id="PTHR33392:SF6">
    <property type="entry name" value="POLYISOPRENYL-TEICHOIC ACID--PEPTIDOGLYCAN TEICHOIC ACID TRANSFERASE TAGU"/>
    <property type="match status" value="1"/>
</dbReference>
<accession>A0A9D2TDG8</accession>
<evidence type="ECO:0000256" key="2">
    <source>
        <dbReference type="SAM" id="Phobius"/>
    </source>
</evidence>
<reference evidence="4" key="2">
    <citation type="submission" date="2021-04" db="EMBL/GenBank/DDBJ databases">
        <authorList>
            <person name="Gilroy R."/>
        </authorList>
    </citation>
    <scope>NUCLEOTIDE SEQUENCE</scope>
    <source>
        <strain evidence="4">ChiBcec2-3848</strain>
    </source>
</reference>
<proteinExistence type="inferred from homology"/>
<dbReference type="NCBIfam" id="TIGR00350">
    <property type="entry name" value="lytR_cpsA_psr"/>
    <property type="match status" value="1"/>
</dbReference>
<comment type="similarity">
    <text evidence="1">Belongs to the LytR/CpsA/Psr (LCP) family.</text>
</comment>
<evidence type="ECO:0000259" key="3">
    <source>
        <dbReference type="Pfam" id="PF03816"/>
    </source>
</evidence>
<reference evidence="4" key="1">
    <citation type="journal article" date="2021" name="PeerJ">
        <title>Extensive microbial diversity within the chicken gut microbiome revealed by metagenomics and culture.</title>
        <authorList>
            <person name="Gilroy R."/>
            <person name="Ravi A."/>
            <person name="Getino M."/>
            <person name="Pursley I."/>
            <person name="Horton D.L."/>
            <person name="Alikhan N.F."/>
            <person name="Baker D."/>
            <person name="Gharbi K."/>
            <person name="Hall N."/>
            <person name="Watson M."/>
            <person name="Adriaenssens E.M."/>
            <person name="Foster-Nyarko E."/>
            <person name="Jarju S."/>
            <person name="Secka A."/>
            <person name="Antonio M."/>
            <person name="Oren A."/>
            <person name="Chaudhuri R.R."/>
            <person name="La Ragione R."/>
            <person name="Hildebrand F."/>
            <person name="Pallen M.J."/>
        </authorList>
    </citation>
    <scope>NUCLEOTIDE SEQUENCE</scope>
    <source>
        <strain evidence="4">ChiBcec2-3848</strain>
    </source>
</reference>
<evidence type="ECO:0000313" key="4">
    <source>
        <dbReference type="EMBL" id="HJC64482.1"/>
    </source>
</evidence>
<evidence type="ECO:0000256" key="1">
    <source>
        <dbReference type="ARBA" id="ARBA00006068"/>
    </source>
</evidence>
<dbReference type="InterPro" id="IPR004474">
    <property type="entry name" value="LytR_CpsA_psr"/>
</dbReference>
<gene>
    <name evidence="4" type="ORF">H9753_12845</name>
</gene>
<comment type="caution">
    <text evidence="4">The sequence shown here is derived from an EMBL/GenBank/DDBJ whole genome shotgun (WGS) entry which is preliminary data.</text>
</comment>
<dbReference type="PANTHER" id="PTHR33392">
    <property type="entry name" value="POLYISOPRENYL-TEICHOIC ACID--PEPTIDOGLYCAN TEICHOIC ACID TRANSFERASE TAGU"/>
    <property type="match status" value="1"/>
</dbReference>
<organism evidence="4 5">
    <name type="scientific">Candidatus Blautia merdavium</name>
    <dbReference type="NCBI Taxonomy" id="2838494"/>
    <lineage>
        <taxon>Bacteria</taxon>
        <taxon>Bacillati</taxon>
        <taxon>Bacillota</taxon>
        <taxon>Clostridia</taxon>
        <taxon>Lachnospirales</taxon>
        <taxon>Lachnospiraceae</taxon>
        <taxon>Blautia</taxon>
    </lineage>
</organism>
<dbReference type="Gene3D" id="3.40.630.190">
    <property type="entry name" value="LCP protein"/>
    <property type="match status" value="1"/>
</dbReference>
<keyword evidence="2" id="KW-0472">Membrane</keyword>
<evidence type="ECO:0000313" key="5">
    <source>
        <dbReference type="Proteomes" id="UP000823886"/>
    </source>
</evidence>
<dbReference type="EMBL" id="DWVZ01000177">
    <property type="protein sequence ID" value="HJC64482.1"/>
    <property type="molecule type" value="Genomic_DNA"/>
</dbReference>
<dbReference type="InterPro" id="IPR050922">
    <property type="entry name" value="LytR/CpsA/Psr_CW_biosynth"/>
</dbReference>
<dbReference type="Proteomes" id="UP000823886">
    <property type="component" value="Unassembled WGS sequence"/>
</dbReference>
<keyword evidence="2" id="KW-1133">Transmembrane helix</keyword>
<feature type="transmembrane region" description="Helical" evidence="2">
    <location>
        <begin position="57"/>
        <end position="77"/>
    </location>
</feature>
<dbReference type="AlphaFoldDB" id="A0A9D2TDG8"/>